<dbReference type="EMBL" id="CVMT01000006">
    <property type="protein sequence ID" value="CRG89576.1"/>
    <property type="molecule type" value="Genomic_DNA"/>
</dbReference>
<accession>A0A0U1M3F5</accession>
<dbReference type="GO" id="GO:0010181">
    <property type="term" value="F:FMN binding"/>
    <property type="evidence" value="ECO:0007669"/>
    <property type="project" value="InterPro"/>
</dbReference>
<dbReference type="STRING" id="28573.A0A0U1M3F5"/>
<name>A0A0U1M3F5_TALIS</name>
<dbReference type="GO" id="GO:0003959">
    <property type="term" value="F:NADPH dehydrogenase activity"/>
    <property type="evidence" value="ECO:0007669"/>
    <property type="project" value="InterPro"/>
</dbReference>
<dbReference type="Pfam" id="PF00724">
    <property type="entry name" value="Oxidored_FMN"/>
    <property type="match status" value="1"/>
</dbReference>
<evidence type="ECO:0000259" key="1">
    <source>
        <dbReference type="Pfam" id="PF00724"/>
    </source>
</evidence>
<organism evidence="2 3">
    <name type="scientific">Talaromyces islandicus</name>
    <name type="common">Penicillium islandicum</name>
    <dbReference type="NCBI Taxonomy" id="28573"/>
    <lineage>
        <taxon>Eukaryota</taxon>
        <taxon>Fungi</taxon>
        <taxon>Dikarya</taxon>
        <taxon>Ascomycota</taxon>
        <taxon>Pezizomycotina</taxon>
        <taxon>Eurotiomycetes</taxon>
        <taxon>Eurotiomycetidae</taxon>
        <taxon>Eurotiales</taxon>
        <taxon>Trichocomaceae</taxon>
        <taxon>Talaromyces</taxon>
        <taxon>Talaromyces sect. Islandici</taxon>
    </lineage>
</organism>
<dbReference type="InterPro" id="IPR013785">
    <property type="entry name" value="Aldolase_TIM"/>
</dbReference>
<dbReference type="PANTHER" id="PTHR43303">
    <property type="entry name" value="NADPH DEHYDROGENASE C23G7.10C-RELATED"/>
    <property type="match status" value="1"/>
</dbReference>
<evidence type="ECO:0000313" key="2">
    <source>
        <dbReference type="EMBL" id="CRG89576.1"/>
    </source>
</evidence>
<proteinExistence type="predicted"/>
<reference evidence="2 3" key="1">
    <citation type="submission" date="2015-04" db="EMBL/GenBank/DDBJ databases">
        <authorList>
            <person name="Syromyatnikov M.Y."/>
            <person name="Popov V.N."/>
        </authorList>
    </citation>
    <scope>NUCLEOTIDE SEQUENCE [LARGE SCALE GENOMIC DNA]</scope>
    <source>
        <strain evidence="2">WF-38-12</strain>
    </source>
</reference>
<dbReference type="InterPro" id="IPR044152">
    <property type="entry name" value="YqjM-like"/>
</dbReference>
<dbReference type="PANTHER" id="PTHR43303:SF2">
    <property type="entry name" value="INDOLEAMINE 2,3-DIOXYGENASE PYRROLE 2,3-DIOXYGENASE (AFU_ORTHOLOGUE AFUA_5G01450"/>
    <property type="match status" value="1"/>
</dbReference>
<dbReference type="GO" id="GO:0050661">
    <property type="term" value="F:NADP binding"/>
    <property type="evidence" value="ECO:0007669"/>
    <property type="project" value="InterPro"/>
</dbReference>
<dbReference type="Gene3D" id="3.20.20.70">
    <property type="entry name" value="Aldolase class I"/>
    <property type="match status" value="1"/>
</dbReference>
<dbReference type="InterPro" id="IPR001155">
    <property type="entry name" value="OxRdtase_FMN_N"/>
</dbReference>
<feature type="domain" description="NADH:flavin oxidoreductase/NADH oxidase N-terminal" evidence="1">
    <location>
        <begin position="40"/>
        <end position="391"/>
    </location>
</feature>
<dbReference type="CDD" id="cd02932">
    <property type="entry name" value="OYE_YqiM_FMN"/>
    <property type="match status" value="1"/>
</dbReference>
<evidence type="ECO:0000313" key="3">
    <source>
        <dbReference type="Proteomes" id="UP000054383"/>
    </source>
</evidence>
<keyword evidence="3" id="KW-1185">Reference proteome</keyword>
<dbReference type="SUPFAM" id="SSF51395">
    <property type="entry name" value="FMN-linked oxidoreductases"/>
    <property type="match status" value="1"/>
</dbReference>
<protein>
    <recommendedName>
        <fullName evidence="1">NADH:flavin oxidoreductase/NADH oxidase N-terminal domain-containing protein</fullName>
    </recommendedName>
</protein>
<dbReference type="OrthoDB" id="72788at2759"/>
<dbReference type="OMA" id="EPHTNYQ"/>
<sequence>MGLTSDPKSAVVPAQGLPYFTPANHHSGAAKDTSTATPTIFQPLTIRNVTLKNRIVVSPMCMYSAESDPSSPSQGAMTDYHLAHLGHFALKGAGLVFVEAMAVQANGRISPSDLGLWQGVDSPQFQGLKRTVDFAHAQGASVGVQLAHAGRKASMAAPWLAAANGTSSLRADADAHGWPDNVVAPTGGAEMVWQRPSTENGLDGFHAPRTLSTSEVKDVVSAFAASAATAVKAGVDVLEIHAAHGYLLHQFLSPVTNRRTDEYGGSYENRTRVLRETITAVRGVIPDNVPLFLRVSSTEWLDESPVAKQVGGSWDVPSTIQLAKELEDLGVDLIDVSSGGNHETQKIKFSKTYQTAIAAQVRKELRASGRKTLVGAVGFITESSQAKDLVQGAEEGDVVDVKAEAKAVEGLVSGPEPQADCVFVARQFLRDPAWVFTVAKELGVKITYPKQFERAF</sequence>
<gene>
    <name evidence="2" type="ORF">PISL3812_06613</name>
</gene>
<dbReference type="Proteomes" id="UP000054383">
    <property type="component" value="Unassembled WGS sequence"/>
</dbReference>
<dbReference type="AlphaFoldDB" id="A0A0U1M3F5"/>